<keyword evidence="1" id="KW-0175">Coiled coil</keyword>
<feature type="coiled-coil region" evidence="1">
    <location>
        <begin position="389"/>
        <end position="416"/>
    </location>
</feature>
<feature type="transmembrane region" description="Helical" evidence="2">
    <location>
        <begin position="422"/>
        <end position="444"/>
    </location>
</feature>
<evidence type="ECO:0000259" key="3">
    <source>
        <dbReference type="Pfam" id="PF26616"/>
    </source>
</evidence>
<feature type="domain" description="CorA-like transporter" evidence="3">
    <location>
        <begin position="81"/>
        <end position="274"/>
    </location>
</feature>
<accession>A0A0D2DQW1</accession>
<organism evidence="4 5">
    <name type="scientific">Phialophora macrospora</name>
    <dbReference type="NCBI Taxonomy" id="1851006"/>
    <lineage>
        <taxon>Eukaryota</taxon>
        <taxon>Fungi</taxon>
        <taxon>Dikarya</taxon>
        <taxon>Ascomycota</taxon>
        <taxon>Pezizomycotina</taxon>
        <taxon>Eurotiomycetes</taxon>
        <taxon>Chaetothyriomycetidae</taxon>
        <taxon>Chaetothyriales</taxon>
        <taxon>Herpotrichiellaceae</taxon>
        <taxon>Phialophora</taxon>
    </lineage>
</organism>
<proteinExistence type="predicted"/>
<dbReference type="Gene3D" id="1.20.58.340">
    <property type="entry name" value="Magnesium transport protein CorA, transmembrane region"/>
    <property type="match status" value="1"/>
</dbReference>
<keyword evidence="2" id="KW-0812">Transmembrane</keyword>
<dbReference type="HOGENOM" id="CLU_029947_1_0_1"/>
<dbReference type="InterPro" id="IPR058257">
    <property type="entry name" value="CorA-like_dom"/>
</dbReference>
<sequence>MTGGLQAPAGNIIRRLGDDDSRLWESVQEDLFLDEGTGRSRVEAFPAHLLVGHQKSESDKVQTPATEDYKVGDEEEATSVHLVALTSSAHLSDYIRETSKCRTFFIRQTHSWGPLLVSSELFSELMVKARVPPRLKSFIVFFGTREREGEIAPPALRFMPLQDADASLEGSHECTYGLRFVERNRRHHMEAGLKTWSLRQCAVSCRYTPTQDGTSWAFITISADMQQRLNVAALAGDFRQDTDPFEVHQLILDSAVSSWRQYLIDLAEETDAQYAQILGTSPNDKGPVSLHQSGRRQDLLMLDEKLLNSMLAITATMDTSSALSSTWESLVRHWHAPSADYLELMRASFDYHQRSLGLLATEITHLRTKLAGVTNLLSSFLDLSSGYSLHRLALESGKENEEMRRLTEQMHKLAEKSTRDAAAVKVLTILTLIYLPITVVSNFFSTSFVSATTSASGSGHISVTGDWWILLAASVPLTVLTIYIWLVWTRMQANPRRQAWWNYVLGIHLWNGEPPDSTFDNEKATVKPGRPAYIGASYAGKIRKESAPHALRRTSSGLC</sequence>
<evidence type="ECO:0000256" key="2">
    <source>
        <dbReference type="SAM" id="Phobius"/>
    </source>
</evidence>
<keyword evidence="2" id="KW-1133">Transmembrane helix</keyword>
<dbReference type="AlphaFoldDB" id="A0A0D2DQW1"/>
<reference evidence="4 5" key="1">
    <citation type="submission" date="2015-01" db="EMBL/GenBank/DDBJ databases">
        <title>The Genome Sequence of Capronia semiimmersa CBS27337.</title>
        <authorList>
            <consortium name="The Broad Institute Genomics Platform"/>
            <person name="Cuomo C."/>
            <person name="de Hoog S."/>
            <person name="Gorbushina A."/>
            <person name="Stielow B."/>
            <person name="Teixiera M."/>
            <person name="Abouelleil A."/>
            <person name="Chapman S.B."/>
            <person name="Priest M."/>
            <person name="Young S.K."/>
            <person name="Wortman J."/>
            <person name="Nusbaum C."/>
            <person name="Birren B."/>
        </authorList>
    </citation>
    <scope>NUCLEOTIDE SEQUENCE [LARGE SCALE GENOMIC DNA]</scope>
    <source>
        <strain evidence="4 5">CBS 27337</strain>
    </source>
</reference>
<dbReference type="Pfam" id="PF26616">
    <property type="entry name" value="CorA-like"/>
    <property type="match status" value="1"/>
</dbReference>
<evidence type="ECO:0000313" key="4">
    <source>
        <dbReference type="EMBL" id="KIW64562.1"/>
    </source>
</evidence>
<evidence type="ECO:0000313" key="5">
    <source>
        <dbReference type="Proteomes" id="UP000054266"/>
    </source>
</evidence>
<protein>
    <recommendedName>
        <fullName evidence="3">CorA-like transporter domain-containing protein</fullName>
    </recommendedName>
</protein>
<dbReference type="Proteomes" id="UP000054266">
    <property type="component" value="Unassembled WGS sequence"/>
</dbReference>
<dbReference type="STRING" id="5601.A0A0D2DQW1"/>
<dbReference type="EMBL" id="KN846961">
    <property type="protein sequence ID" value="KIW64562.1"/>
    <property type="molecule type" value="Genomic_DNA"/>
</dbReference>
<keyword evidence="5" id="KW-1185">Reference proteome</keyword>
<keyword evidence="2" id="KW-0472">Membrane</keyword>
<name>A0A0D2DQW1_9EURO</name>
<feature type="transmembrane region" description="Helical" evidence="2">
    <location>
        <begin position="467"/>
        <end position="488"/>
    </location>
</feature>
<evidence type="ECO:0000256" key="1">
    <source>
        <dbReference type="SAM" id="Coils"/>
    </source>
</evidence>
<gene>
    <name evidence="4" type="ORF">PV04_09487</name>
</gene>